<sequence>MAPVDRREHRQQRVRGAGASTVQASFGFNFGALGAKQSSLPPQRSRRRSRTPVQGTPRNVNGSAKRHHSLSAPRSAKSQRNATPRNTAVTPQLGKRKRESTAAAAANAQNEEEDELSPDRVENVRSVEKSRRLARTVSPIREEPNEAPDELSIIDEAPTTARKMPGHVTGLLSNVTGGSASSRQNISRRSKSTDVVPVTPGMQPHSSSRHSFVLSTTVENTASNASQAEDEDVDELSPPHDNTTTPRVVSRESIPNAIPLEGEEGGIDELSPTQEIASTTITAVVKGAHSETAATPIKSVARGRPHKTTQTNEANTLFIPAAQKPRQKRSQKNVVEEEPTDEQQDELSPETERMTQATPKLARRTEEKAHVSDEESHVYEEELEPEEEAREPTPRPIAKRTSPKHTQRTKPSNDKPPRKRQKFLGPRLAISVMRMEGYGVRGITVADTTRTILEEAIDHRLGRMLEKMQTAQDSARRKELRSEVNLALSFKESLNEKLLDLQDANDVLTTNLKKMKVFKRDNAELRKDILVLQNSRQEIALEHDNVQAEFEAEKAKVEARNTLSANMFDIEAAIQNGRQKAKHEGRENEAPNVSLSMLLEMVSRDVGSIGGGLLANLKNFNSTLERAAGWLEGRA</sequence>
<keyword evidence="2" id="KW-1185">Reference proteome</keyword>
<protein>
    <submittedName>
        <fullName evidence="1">Uncharacterized protein</fullName>
    </submittedName>
</protein>
<dbReference type="EMBL" id="MU006702">
    <property type="protein sequence ID" value="KAF2632584.1"/>
    <property type="molecule type" value="Genomic_DNA"/>
</dbReference>
<evidence type="ECO:0000313" key="2">
    <source>
        <dbReference type="Proteomes" id="UP000799754"/>
    </source>
</evidence>
<proteinExistence type="predicted"/>
<reference evidence="1" key="1">
    <citation type="journal article" date="2020" name="Stud. Mycol.">
        <title>101 Dothideomycetes genomes: a test case for predicting lifestyles and emergence of pathogens.</title>
        <authorList>
            <person name="Haridas S."/>
            <person name="Albert R."/>
            <person name="Binder M."/>
            <person name="Bloem J."/>
            <person name="Labutti K."/>
            <person name="Salamov A."/>
            <person name="Andreopoulos B."/>
            <person name="Baker S."/>
            <person name="Barry K."/>
            <person name="Bills G."/>
            <person name="Bluhm B."/>
            <person name="Cannon C."/>
            <person name="Castanera R."/>
            <person name="Culley D."/>
            <person name="Daum C."/>
            <person name="Ezra D."/>
            <person name="Gonzalez J."/>
            <person name="Henrissat B."/>
            <person name="Kuo A."/>
            <person name="Liang C."/>
            <person name="Lipzen A."/>
            <person name="Lutzoni F."/>
            <person name="Magnuson J."/>
            <person name="Mondo S."/>
            <person name="Nolan M."/>
            <person name="Ohm R."/>
            <person name="Pangilinan J."/>
            <person name="Park H.-J."/>
            <person name="Ramirez L."/>
            <person name="Alfaro M."/>
            <person name="Sun H."/>
            <person name="Tritt A."/>
            <person name="Yoshinaga Y."/>
            <person name="Zwiers L.-H."/>
            <person name="Turgeon B."/>
            <person name="Goodwin S."/>
            <person name="Spatafora J."/>
            <person name="Crous P."/>
            <person name="Grigoriev I."/>
        </authorList>
    </citation>
    <scope>NUCLEOTIDE SEQUENCE</scope>
    <source>
        <strain evidence="1">CBS 525.71</strain>
    </source>
</reference>
<accession>A0ACB6SEW6</accession>
<dbReference type="Proteomes" id="UP000799754">
    <property type="component" value="Unassembled WGS sequence"/>
</dbReference>
<gene>
    <name evidence="1" type="ORF">BU25DRAFT_444664</name>
</gene>
<organism evidence="1 2">
    <name type="scientific">Macroventuria anomochaeta</name>
    <dbReference type="NCBI Taxonomy" id="301207"/>
    <lineage>
        <taxon>Eukaryota</taxon>
        <taxon>Fungi</taxon>
        <taxon>Dikarya</taxon>
        <taxon>Ascomycota</taxon>
        <taxon>Pezizomycotina</taxon>
        <taxon>Dothideomycetes</taxon>
        <taxon>Pleosporomycetidae</taxon>
        <taxon>Pleosporales</taxon>
        <taxon>Pleosporineae</taxon>
        <taxon>Didymellaceae</taxon>
        <taxon>Macroventuria</taxon>
    </lineage>
</organism>
<evidence type="ECO:0000313" key="1">
    <source>
        <dbReference type="EMBL" id="KAF2632584.1"/>
    </source>
</evidence>
<name>A0ACB6SEW6_9PLEO</name>
<comment type="caution">
    <text evidence="1">The sequence shown here is derived from an EMBL/GenBank/DDBJ whole genome shotgun (WGS) entry which is preliminary data.</text>
</comment>